<reference evidence="1" key="1">
    <citation type="submission" date="2022-11" db="EMBL/GenBank/DDBJ databases">
        <title>Chromosome-level genome of Pogonophryne albipinna.</title>
        <authorList>
            <person name="Jo E."/>
        </authorList>
    </citation>
    <scope>NUCLEOTIDE SEQUENCE</scope>
    <source>
        <strain evidence="1">SGF0006</strain>
        <tissue evidence="1">Muscle</tissue>
    </source>
</reference>
<organism evidence="1 2">
    <name type="scientific">Pogonophryne albipinna</name>
    <dbReference type="NCBI Taxonomy" id="1090488"/>
    <lineage>
        <taxon>Eukaryota</taxon>
        <taxon>Metazoa</taxon>
        <taxon>Chordata</taxon>
        <taxon>Craniata</taxon>
        <taxon>Vertebrata</taxon>
        <taxon>Euteleostomi</taxon>
        <taxon>Actinopterygii</taxon>
        <taxon>Neopterygii</taxon>
        <taxon>Teleostei</taxon>
        <taxon>Neoteleostei</taxon>
        <taxon>Acanthomorphata</taxon>
        <taxon>Eupercaria</taxon>
        <taxon>Perciformes</taxon>
        <taxon>Notothenioidei</taxon>
        <taxon>Pogonophryne</taxon>
    </lineage>
</organism>
<proteinExistence type="predicted"/>
<evidence type="ECO:0000313" key="1">
    <source>
        <dbReference type="EMBL" id="KAJ4940728.1"/>
    </source>
</evidence>
<sequence>MELSTEELLQNLEESGIKVTEEEAQRFRDNEVDGETVECGLTDTMVSYLFPGSFKKQVKFNKFVQELKDVVTLTLVPVPEEHIEQSLIIDRNEARGRLPAGFVLPPFPRDLQTKLDNKEACQKSSRDRHRIIRVLHEAIIEYTMYPTNTEYVQVVQALIMKYPFLKDLGGNGYHTWHQSLKRKFKAERAPLIHEDEVKRSKEKFGHKRARESTKAARSCCRSVSGVPAVIGEDASSIERHVHVLQMQYEKMNPDTSVVKDRMQLTFSWRRKEIADGMTVEDVLKKYPFLRTPSGLCDEVDRIQPSAVNLCRRWKEGFTGIVPKVVKLAHGKSPLAKMYSEAREEMLAEDLPDVDFRAALILLPHIFKEKADQFITLGQHDAPSPYPTVQLVDTDWKMAFTRKVPVLVKLDSVDLCRGAGVEDGVISAFCAYFVFNLAYPPYMKNTLTFLQRTILDITEVGEKPLPVTVTRMINLLY</sequence>
<dbReference type="PANTHER" id="PTHR31025:SF25">
    <property type="entry name" value="ZINC FINGER (C2H2)-60"/>
    <property type="match status" value="1"/>
</dbReference>
<dbReference type="Proteomes" id="UP001219934">
    <property type="component" value="Unassembled WGS sequence"/>
</dbReference>
<evidence type="ECO:0008006" key="3">
    <source>
        <dbReference type="Google" id="ProtNLM"/>
    </source>
</evidence>
<protein>
    <recommendedName>
        <fullName evidence="3">Sterile alpha motif domain-containing protein 3-like</fullName>
    </recommendedName>
</protein>
<dbReference type="EMBL" id="JAPTMU010000007">
    <property type="protein sequence ID" value="KAJ4940728.1"/>
    <property type="molecule type" value="Genomic_DNA"/>
</dbReference>
<name>A0AAD6BC01_9TELE</name>
<dbReference type="PANTHER" id="PTHR31025">
    <property type="entry name" value="SI:CH211-196P9.1-RELATED"/>
    <property type="match status" value="1"/>
</dbReference>
<accession>A0AAD6BC01</accession>
<keyword evidence="2" id="KW-1185">Reference proteome</keyword>
<comment type="caution">
    <text evidence="1">The sequence shown here is derived from an EMBL/GenBank/DDBJ whole genome shotgun (WGS) entry which is preliminary data.</text>
</comment>
<dbReference type="AlphaFoldDB" id="A0AAD6BC01"/>
<evidence type="ECO:0000313" key="2">
    <source>
        <dbReference type="Proteomes" id="UP001219934"/>
    </source>
</evidence>
<gene>
    <name evidence="1" type="ORF">JOQ06_027023</name>
</gene>